<comment type="caution">
    <text evidence="1">The sequence shown here is derived from an EMBL/GenBank/DDBJ whole genome shotgun (WGS) entry which is preliminary data.</text>
</comment>
<organism evidence="1 2">
    <name type="scientific">Meishania litoralis</name>
    <dbReference type="NCBI Taxonomy" id="3434685"/>
    <lineage>
        <taxon>Bacteria</taxon>
        <taxon>Pseudomonadati</taxon>
        <taxon>Bacteroidota</taxon>
        <taxon>Flavobacteriia</taxon>
        <taxon>Flavobacteriales</taxon>
        <taxon>Flavobacteriaceae</taxon>
        <taxon>Meishania</taxon>
    </lineage>
</organism>
<proteinExistence type="predicted"/>
<protein>
    <submittedName>
        <fullName evidence="1">Substrate-binding domain-containing protein</fullName>
    </submittedName>
</protein>
<dbReference type="EMBL" id="JBHFPV010000001">
    <property type="protein sequence ID" value="MFH6601883.1"/>
    <property type="molecule type" value="Genomic_DNA"/>
</dbReference>
<gene>
    <name evidence="1" type="ORF">ACEZ3G_00225</name>
</gene>
<name>A0ACC7LF09_9FLAO</name>
<dbReference type="Proteomes" id="UP001595191">
    <property type="component" value="Unassembled WGS sequence"/>
</dbReference>
<sequence length="351" mass="40346">MGIKRIARLANVSIGTVDRVLHNRTGVSKETEKKVRKVIKEIGYTKNTTASRLKLASVKKIKFAVLIPETKNKWSYWKLPKKGIGRAVKELMELGVEVDYFEFLDSSTYKGLMDEIFLKDYDAIVTVAFFENESNELLDRANKKDIPVVFIDTEIELEMPANFVRQDSYKAGRVAGRLLNGLVGDKGCYFVVNMLNDRGIHANNVQRERGFRKFFEDSGQDVQIRTINYSLSGEFVVTKEMETWFATDDRKGIFVTNSKSHLLPRILEEYQVKNTFIVGFDLNKQNLKHLENGKIDFLINQQPRYQGYVAIKNLFNYLTKQDGSELNLDIPVEIMVKENIPFGPKVFAKMI</sequence>
<reference evidence="1" key="1">
    <citation type="submission" date="2024-09" db="EMBL/GenBank/DDBJ databases">
        <authorList>
            <person name="Liu J."/>
        </authorList>
    </citation>
    <scope>NUCLEOTIDE SEQUENCE</scope>
    <source>
        <strain evidence="1">NBU2967</strain>
    </source>
</reference>
<evidence type="ECO:0000313" key="1">
    <source>
        <dbReference type="EMBL" id="MFH6601883.1"/>
    </source>
</evidence>
<accession>A0ACC7LF09</accession>
<evidence type="ECO:0000313" key="2">
    <source>
        <dbReference type="Proteomes" id="UP001595191"/>
    </source>
</evidence>
<keyword evidence="2" id="KW-1185">Reference proteome</keyword>